<sequence>MAATATAFTRISQSIAGTLSLSHCSTRPLFHPCSSSIRRQAPASQIYCLLSALNCSPVILHSGPIKELHCRTSSRTDVSFVISQRFEKRFECSASRSGDIEGSDFHSTWTAADMPESERFLHSESVTSSIASASVVTPLCERPATHVTCLEDLLQWRRKAEHLAASVGREFYDTDGGPDSSDLLRELEWLLDDAVAACCRRDRKAGSSERCWKSCSWRDVKACLPFETVRILDRDDVPNVSADASVEFGVFGTLLKERYTDPVSELAADGACSCDSLRDSLADMAFAVQGIQERSVSEPSFTETTADRVTHFSTVDHVPLEQLDNKTTNAHILLRSSIEELEEQWTRRVRNRRPFQYVVGCAHWRDLVLSVQEGVLIPRPETEQMIDLAEAAITADNSLNNGLWADLGTGSGALAIAMARLLPPTGSVIAVDASPIAVAVARRNVEKYELKDRVNVVFGSWFTPLENLNGSLAGILSNPPYIPSENIAGLQAEVGKHEPQSALDGGEDGMSDLRKICQGSSFALRAGGFLVLETNGGNQAEAVSAYLHSLRSKGDFQTLTSIPCFKHIRIVPDFAGIGRFVVATRC</sequence>
<dbReference type="GO" id="GO:0008276">
    <property type="term" value="F:protein methyltransferase activity"/>
    <property type="evidence" value="ECO:0007669"/>
    <property type="project" value="InterPro"/>
</dbReference>
<keyword evidence="3" id="KW-0949">S-adenosyl-L-methionine</keyword>
<dbReference type="InterPro" id="IPR007848">
    <property type="entry name" value="Small_mtfrase_dom"/>
</dbReference>
<name>A0A2K1L9C4_PHYPA</name>
<dbReference type="EnsemblPlants" id="Pp3c1_22930V3.1">
    <property type="protein sequence ID" value="Pp3c1_22930V3.1"/>
    <property type="gene ID" value="Pp3c1_22930"/>
</dbReference>
<dbReference type="RefSeq" id="XP_024370964.1">
    <property type="nucleotide sequence ID" value="XM_024515196.2"/>
</dbReference>
<feature type="domain" description="Methyltransferase small" evidence="4">
    <location>
        <begin position="401"/>
        <end position="481"/>
    </location>
</feature>
<dbReference type="EnsemblPlants" id="Pp3c1_22930V3.3">
    <property type="protein sequence ID" value="Pp3c1_22930V3.3"/>
    <property type="gene ID" value="Pp3c1_22930"/>
</dbReference>
<dbReference type="EnsemblPlants" id="Pp3c1_22930V3.2">
    <property type="protein sequence ID" value="Pp3c1_22930V3.2"/>
    <property type="gene ID" value="Pp3c1_22930"/>
</dbReference>
<dbReference type="CDD" id="cd02440">
    <property type="entry name" value="AdoMet_MTases"/>
    <property type="match status" value="1"/>
</dbReference>
<dbReference type="Gene3D" id="3.40.50.150">
    <property type="entry name" value="Vaccinia Virus protein VP39"/>
    <property type="match status" value="1"/>
</dbReference>
<evidence type="ECO:0000313" key="6">
    <source>
        <dbReference type="EnsemblPlants" id="Pp3c1_22930V3.1"/>
    </source>
</evidence>
<proteinExistence type="predicted"/>
<dbReference type="FunCoup" id="A0A2K1L9C4">
    <property type="interactions" value="1145"/>
</dbReference>
<dbReference type="GO" id="GO:0008757">
    <property type="term" value="F:S-adenosylmethionine-dependent methyltransferase activity"/>
    <property type="evidence" value="ECO:0007669"/>
    <property type="project" value="UniProtKB-ARBA"/>
</dbReference>
<evidence type="ECO:0000313" key="5">
    <source>
        <dbReference type="EMBL" id="PNR62613.1"/>
    </source>
</evidence>
<keyword evidence="7" id="KW-1185">Reference proteome</keyword>
<keyword evidence="2" id="KW-0808">Transferase</keyword>
<dbReference type="KEGG" id="ppp:112272624"/>
<dbReference type="Gramene" id="Pp3c1_22930V3.2">
    <property type="protein sequence ID" value="Pp3c1_22930V3.2"/>
    <property type="gene ID" value="Pp3c1_22930"/>
</dbReference>
<dbReference type="OrthoDB" id="269872at2759"/>
<dbReference type="SUPFAM" id="SSF53335">
    <property type="entry name" value="S-adenosyl-L-methionine-dependent methyltransferases"/>
    <property type="match status" value="1"/>
</dbReference>
<evidence type="ECO:0000256" key="3">
    <source>
        <dbReference type="ARBA" id="ARBA00022691"/>
    </source>
</evidence>
<organism evidence="5">
    <name type="scientific">Physcomitrium patens</name>
    <name type="common">Spreading-leaved earth moss</name>
    <name type="synonym">Physcomitrella patens</name>
    <dbReference type="NCBI Taxonomy" id="3218"/>
    <lineage>
        <taxon>Eukaryota</taxon>
        <taxon>Viridiplantae</taxon>
        <taxon>Streptophyta</taxon>
        <taxon>Embryophyta</taxon>
        <taxon>Bryophyta</taxon>
        <taxon>Bryophytina</taxon>
        <taxon>Bryopsida</taxon>
        <taxon>Funariidae</taxon>
        <taxon>Funariales</taxon>
        <taxon>Funariaceae</taxon>
        <taxon>Physcomitrium</taxon>
    </lineage>
</organism>
<dbReference type="Gramene" id="Pp3c1_22930V3.3">
    <property type="protein sequence ID" value="Pp3c1_22930V3.3"/>
    <property type="gene ID" value="Pp3c1_22930"/>
</dbReference>
<dbReference type="Gramene" id="Pp3c1_22930V3.1">
    <property type="protein sequence ID" value="Pp3c1_22930V3.1"/>
    <property type="gene ID" value="Pp3c1_22930"/>
</dbReference>
<accession>A0A2K1L9C4</accession>
<gene>
    <name evidence="6" type="primary">LOC112272624</name>
    <name evidence="5" type="ORF">PHYPA_001037</name>
</gene>
<dbReference type="EMBL" id="ABEU02000001">
    <property type="protein sequence ID" value="PNR62613.1"/>
    <property type="molecule type" value="Genomic_DNA"/>
</dbReference>
<dbReference type="NCBIfam" id="TIGR00536">
    <property type="entry name" value="hemK_fam"/>
    <property type="match status" value="1"/>
</dbReference>
<evidence type="ECO:0000313" key="7">
    <source>
        <dbReference type="Proteomes" id="UP000006727"/>
    </source>
</evidence>
<dbReference type="PaxDb" id="3218-PP1S59_275V6.1"/>
<dbReference type="GO" id="GO:0032259">
    <property type="term" value="P:methylation"/>
    <property type="evidence" value="ECO:0007669"/>
    <property type="project" value="UniProtKB-KW"/>
</dbReference>
<reference evidence="5 7" key="1">
    <citation type="journal article" date="2008" name="Science">
        <title>The Physcomitrella genome reveals evolutionary insights into the conquest of land by plants.</title>
        <authorList>
            <person name="Rensing S."/>
            <person name="Lang D."/>
            <person name="Zimmer A."/>
            <person name="Terry A."/>
            <person name="Salamov A."/>
            <person name="Shapiro H."/>
            <person name="Nishiyama T."/>
            <person name="Perroud P.-F."/>
            <person name="Lindquist E."/>
            <person name="Kamisugi Y."/>
            <person name="Tanahashi T."/>
            <person name="Sakakibara K."/>
            <person name="Fujita T."/>
            <person name="Oishi K."/>
            <person name="Shin-I T."/>
            <person name="Kuroki Y."/>
            <person name="Toyoda A."/>
            <person name="Suzuki Y."/>
            <person name="Hashimoto A."/>
            <person name="Yamaguchi K."/>
            <person name="Sugano A."/>
            <person name="Kohara Y."/>
            <person name="Fujiyama A."/>
            <person name="Anterola A."/>
            <person name="Aoki S."/>
            <person name="Ashton N."/>
            <person name="Barbazuk W.B."/>
            <person name="Barker E."/>
            <person name="Bennetzen J."/>
            <person name="Bezanilla M."/>
            <person name="Blankenship R."/>
            <person name="Cho S.H."/>
            <person name="Dutcher S."/>
            <person name="Estelle M."/>
            <person name="Fawcett J.A."/>
            <person name="Gundlach H."/>
            <person name="Hanada K."/>
            <person name="Heyl A."/>
            <person name="Hicks K.A."/>
            <person name="Hugh J."/>
            <person name="Lohr M."/>
            <person name="Mayer K."/>
            <person name="Melkozernov A."/>
            <person name="Murata T."/>
            <person name="Nelson D."/>
            <person name="Pils B."/>
            <person name="Prigge M."/>
            <person name="Reiss B."/>
            <person name="Renner T."/>
            <person name="Rombauts S."/>
            <person name="Rushton P."/>
            <person name="Sanderfoot A."/>
            <person name="Schween G."/>
            <person name="Shiu S.-H."/>
            <person name="Stueber K."/>
            <person name="Theodoulou F.L."/>
            <person name="Tu H."/>
            <person name="Van de Peer Y."/>
            <person name="Verrier P.J."/>
            <person name="Waters E."/>
            <person name="Wood A."/>
            <person name="Yang L."/>
            <person name="Cove D."/>
            <person name="Cuming A."/>
            <person name="Hasebe M."/>
            <person name="Lucas S."/>
            <person name="Mishler D.B."/>
            <person name="Reski R."/>
            <person name="Grigoriev I."/>
            <person name="Quatrano R.S."/>
            <person name="Boore J.L."/>
        </authorList>
    </citation>
    <scope>NUCLEOTIDE SEQUENCE [LARGE SCALE GENOMIC DNA]</scope>
    <source>
        <strain evidence="6 7">cv. Gransden 2004</strain>
    </source>
</reference>
<dbReference type="GeneID" id="112272624"/>
<dbReference type="OMA" id="CDGAVSM"/>
<dbReference type="AlphaFoldDB" id="A0A2K1L9C4"/>
<dbReference type="InterPro" id="IPR029063">
    <property type="entry name" value="SAM-dependent_MTases_sf"/>
</dbReference>
<reference evidence="5 7" key="2">
    <citation type="journal article" date="2018" name="Plant J.">
        <title>The Physcomitrella patens chromosome-scale assembly reveals moss genome structure and evolution.</title>
        <authorList>
            <person name="Lang D."/>
            <person name="Ullrich K.K."/>
            <person name="Murat F."/>
            <person name="Fuchs J."/>
            <person name="Jenkins J."/>
            <person name="Haas F.B."/>
            <person name="Piednoel M."/>
            <person name="Gundlach H."/>
            <person name="Van Bel M."/>
            <person name="Meyberg R."/>
            <person name="Vives C."/>
            <person name="Morata J."/>
            <person name="Symeonidi A."/>
            <person name="Hiss M."/>
            <person name="Muchero W."/>
            <person name="Kamisugi Y."/>
            <person name="Saleh O."/>
            <person name="Blanc G."/>
            <person name="Decker E.L."/>
            <person name="van Gessel N."/>
            <person name="Grimwood J."/>
            <person name="Hayes R.D."/>
            <person name="Graham S.W."/>
            <person name="Gunter L.E."/>
            <person name="McDaniel S.F."/>
            <person name="Hoernstein S.N.W."/>
            <person name="Larsson A."/>
            <person name="Li F.W."/>
            <person name="Perroud P.F."/>
            <person name="Phillips J."/>
            <person name="Ranjan P."/>
            <person name="Rokshar D.S."/>
            <person name="Rothfels C.J."/>
            <person name="Schneider L."/>
            <person name="Shu S."/>
            <person name="Stevenson D.W."/>
            <person name="Thummler F."/>
            <person name="Tillich M."/>
            <person name="Villarreal Aguilar J.C."/>
            <person name="Widiez T."/>
            <person name="Wong G.K."/>
            <person name="Wymore A."/>
            <person name="Zhang Y."/>
            <person name="Zimmer A.D."/>
            <person name="Quatrano R.S."/>
            <person name="Mayer K.F.X."/>
            <person name="Goodstein D."/>
            <person name="Casacuberta J.M."/>
            <person name="Vandepoele K."/>
            <person name="Reski R."/>
            <person name="Cuming A.C."/>
            <person name="Tuskan G.A."/>
            <person name="Maumus F."/>
            <person name="Salse J."/>
            <person name="Schmutz J."/>
            <person name="Rensing S.A."/>
        </authorList>
    </citation>
    <scope>NUCLEOTIDE SEQUENCE [LARGE SCALE GENOMIC DNA]</scope>
    <source>
        <strain evidence="6 7">cv. Gransden 2004</strain>
    </source>
</reference>
<dbReference type="InterPro" id="IPR052663">
    <property type="entry name" value="RF_glutamine_MTase_cyano"/>
</dbReference>
<dbReference type="PANTHER" id="PTHR47441:SF3">
    <property type="entry name" value="RELEASE FACTOR GLUTAMINE METHYLTRANSFERASE"/>
    <property type="match status" value="1"/>
</dbReference>
<keyword evidence="1" id="KW-0489">Methyltransferase</keyword>
<dbReference type="InterPro" id="IPR002052">
    <property type="entry name" value="DNA_methylase_N6_adenine_CS"/>
</dbReference>
<dbReference type="InterPro" id="IPR004556">
    <property type="entry name" value="HemK-like"/>
</dbReference>
<dbReference type="Pfam" id="PF05175">
    <property type="entry name" value="MTS"/>
    <property type="match status" value="1"/>
</dbReference>
<dbReference type="GO" id="GO:0003676">
    <property type="term" value="F:nucleic acid binding"/>
    <property type="evidence" value="ECO:0007669"/>
    <property type="project" value="InterPro"/>
</dbReference>
<dbReference type="PROSITE" id="PS00092">
    <property type="entry name" value="N6_MTASE"/>
    <property type="match status" value="1"/>
</dbReference>
<evidence type="ECO:0000256" key="1">
    <source>
        <dbReference type="ARBA" id="ARBA00022603"/>
    </source>
</evidence>
<evidence type="ECO:0000256" key="2">
    <source>
        <dbReference type="ARBA" id="ARBA00022679"/>
    </source>
</evidence>
<dbReference type="PANTHER" id="PTHR47441">
    <property type="match status" value="1"/>
</dbReference>
<dbReference type="STRING" id="3218.A0A2K1L9C4"/>
<protein>
    <recommendedName>
        <fullName evidence="4">Methyltransferase small domain-containing protein</fullName>
    </recommendedName>
</protein>
<evidence type="ECO:0000259" key="4">
    <source>
        <dbReference type="Pfam" id="PF05175"/>
    </source>
</evidence>
<dbReference type="Proteomes" id="UP000006727">
    <property type="component" value="Chromosome 1"/>
</dbReference>
<reference evidence="6" key="3">
    <citation type="submission" date="2020-12" db="UniProtKB">
        <authorList>
            <consortium name="EnsemblPlants"/>
        </authorList>
    </citation>
    <scope>IDENTIFICATION</scope>
</reference>